<gene>
    <name evidence="1" type="ORF">CB4_02355</name>
</gene>
<organism evidence="1 2">
    <name type="scientific">Aneurinibacillus soli</name>
    <dbReference type="NCBI Taxonomy" id="1500254"/>
    <lineage>
        <taxon>Bacteria</taxon>
        <taxon>Bacillati</taxon>
        <taxon>Bacillota</taxon>
        <taxon>Bacilli</taxon>
        <taxon>Bacillales</taxon>
        <taxon>Paenibacillaceae</taxon>
        <taxon>Aneurinibacillus group</taxon>
        <taxon>Aneurinibacillus</taxon>
    </lineage>
</organism>
<protein>
    <submittedName>
        <fullName evidence="1">Uncharacterized protein</fullName>
    </submittedName>
</protein>
<dbReference type="RefSeq" id="WP_096465958.1">
    <property type="nucleotide sequence ID" value="NZ_AP017312.1"/>
</dbReference>
<dbReference type="AlphaFoldDB" id="A0A0U5AWR2"/>
<accession>A0A0U5AWR2</accession>
<proteinExistence type="predicted"/>
<dbReference type="EMBL" id="AP017312">
    <property type="protein sequence ID" value="BAU28181.1"/>
    <property type="molecule type" value="Genomic_DNA"/>
</dbReference>
<name>A0A0U5AWR2_9BACL</name>
<sequence>MKVINTDGSPEKIRTSLVLEKENLSRLDMMCLGKYSILSDLGVKTTIEKENESTDIDFDKMPRAVSRSQLMNDLIEVMTTKSKTNKSEAPYIYLINGTPYTTADLVSQGMRLLANYLAFHKMQPQWYNLLALEEPVIILDLDENNHEKNDQYIEEHGLKLIKNNISIYWDKKGRLDAITALEEEISKQDGLLDYLQAFSILNGYEEIKQVLEESANEKLRTFEANKEDLKIMFKFLLSNR</sequence>
<evidence type="ECO:0000313" key="1">
    <source>
        <dbReference type="EMBL" id="BAU28181.1"/>
    </source>
</evidence>
<dbReference type="KEGG" id="asoc:CB4_02355"/>
<reference evidence="1 2" key="1">
    <citation type="submission" date="2015-12" db="EMBL/GenBank/DDBJ databases">
        <title>Genome sequence of Aneurinibacillus soli.</title>
        <authorList>
            <person name="Lee J.S."/>
            <person name="Lee K.C."/>
            <person name="Kim K.K."/>
            <person name="Lee B.W."/>
        </authorList>
    </citation>
    <scope>NUCLEOTIDE SEQUENCE [LARGE SCALE GENOMIC DNA]</scope>
    <source>
        <strain evidence="1 2">CB4</strain>
    </source>
</reference>
<keyword evidence="2" id="KW-1185">Reference proteome</keyword>
<dbReference type="Proteomes" id="UP000217696">
    <property type="component" value="Chromosome"/>
</dbReference>
<evidence type="ECO:0000313" key="2">
    <source>
        <dbReference type="Proteomes" id="UP000217696"/>
    </source>
</evidence>